<evidence type="ECO:0000259" key="7">
    <source>
        <dbReference type="Pfam" id="PF00441"/>
    </source>
</evidence>
<dbReference type="Gene3D" id="1.10.540.10">
    <property type="entry name" value="Acyl-CoA dehydrogenase/oxidase, N-terminal domain"/>
    <property type="match status" value="1"/>
</dbReference>
<dbReference type="RefSeq" id="WP_088712055.1">
    <property type="nucleotide sequence ID" value="NZ_NFZT01000001.1"/>
</dbReference>
<dbReference type="InterPro" id="IPR013786">
    <property type="entry name" value="AcylCoA_DH/ox_N"/>
</dbReference>
<dbReference type="GO" id="GO:0050660">
    <property type="term" value="F:flavin adenine dinucleotide binding"/>
    <property type="evidence" value="ECO:0007669"/>
    <property type="project" value="InterPro"/>
</dbReference>
<evidence type="ECO:0000256" key="5">
    <source>
        <dbReference type="ARBA" id="ARBA00023002"/>
    </source>
</evidence>
<evidence type="ECO:0000313" key="10">
    <source>
        <dbReference type="EMBL" id="OWV33269.1"/>
    </source>
</evidence>
<feature type="domain" description="Acyl-CoA dehydrogenase/oxidase N-terminal" evidence="9">
    <location>
        <begin position="6"/>
        <end position="84"/>
    </location>
</feature>
<evidence type="ECO:0000256" key="2">
    <source>
        <dbReference type="ARBA" id="ARBA00009347"/>
    </source>
</evidence>
<sequence>MNFDFTETQTMVRDTLQRFLADRYDFESRQKISRSDAGWSQDIWKAFAEELGILGASFSEELGGLGGGQIENMIVMEEVGRSLVVEPYLSTVVIGGGFAREYGKADLIEEIIGGETRIAFAWAEPQGRFDLNYLETSAREKDGGFVLSGHKAVVRDAPSATHLVVTARTSGDVADEDGVSLFLLPKDTKGVSTRDYPLVDGGVASEVYFENAEVPASALLGEAGKAAGAVRKVVDEAVVGLCAEAVGCMEQMNKLTQDYTKERKQFGVPISKFQVLQHRMVDMFMEAEQARSMTYMAVNRLPDSASAAQAKVKIGKGLTYVGQNAVQLHGGIGITDEYAVGHYFKRATMIEGQFGTTDHYLRRYERLALED</sequence>
<comment type="similarity">
    <text evidence="2 6">Belongs to the acyl-CoA dehydrogenase family.</text>
</comment>
<dbReference type="Gene3D" id="1.20.140.10">
    <property type="entry name" value="Butyryl-CoA Dehydrogenase, subunit A, domain 3"/>
    <property type="match status" value="1"/>
</dbReference>
<dbReference type="OrthoDB" id="7328575at2"/>
<proteinExistence type="inferred from homology"/>
<keyword evidence="5 6" id="KW-0560">Oxidoreductase</keyword>
<dbReference type="InterPro" id="IPR009075">
    <property type="entry name" value="AcylCo_DH/oxidase_C"/>
</dbReference>
<evidence type="ECO:0000313" key="11">
    <source>
        <dbReference type="Proteomes" id="UP000198462"/>
    </source>
</evidence>
<feature type="domain" description="Acyl-CoA dehydrogenase/oxidase C-terminal" evidence="7">
    <location>
        <begin position="239"/>
        <end position="358"/>
    </location>
</feature>
<dbReference type="SUPFAM" id="SSF56645">
    <property type="entry name" value="Acyl-CoA dehydrogenase NM domain-like"/>
    <property type="match status" value="1"/>
</dbReference>
<reference evidence="11" key="1">
    <citation type="submission" date="2017-05" db="EMBL/GenBank/DDBJ databases">
        <authorList>
            <person name="Lin X."/>
        </authorList>
    </citation>
    <scope>NUCLEOTIDE SEQUENCE [LARGE SCALE GENOMIC DNA]</scope>
    <source>
        <strain evidence="11">JLT2012</strain>
    </source>
</reference>
<dbReference type="Pfam" id="PF02771">
    <property type="entry name" value="Acyl-CoA_dh_N"/>
    <property type="match status" value="1"/>
</dbReference>
<dbReference type="SUPFAM" id="SSF47203">
    <property type="entry name" value="Acyl-CoA dehydrogenase C-terminal domain-like"/>
    <property type="match status" value="1"/>
</dbReference>
<dbReference type="Pfam" id="PF02770">
    <property type="entry name" value="Acyl-CoA_dh_M"/>
    <property type="match status" value="1"/>
</dbReference>
<dbReference type="InterPro" id="IPR006091">
    <property type="entry name" value="Acyl-CoA_Oxase/DH_mid-dom"/>
</dbReference>
<dbReference type="PANTHER" id="PTHR43884:SF20">
    <property type="entry name" value="ACYL-COA DEHYDROGENASE FADE28"/>
    <property type="match status" value="1"/>
</dbReference>
<organism evidence="10 11">
    <name type="scientific">Pacificimonas flava</name>
    <dbReference type="NCBI Taxonomy" id="1234595"/>
    <lineage>
        <taxon>Bacteria</taxon>
        <taxon>Pseudomonadati</taxon>
        <taxon>Pseudomonadota</taxon>
        <taxon>Alphaproteobacteria</taxon>
        <taxon>Sphingomonadales</taxon>
        <taxon>Sphingosinicellaceae</taxon>
        <taxon>Pacificimonas</taxon>
    </lineage>
</organism>
<dbReference type="InterPro" id="IPR009100">
    <property type="entry name" value="AcylCoA_DH/oxidase_NM_dom_sf"/>
</dbReference>
<keyword evidence="4 6" id="KW-0274">FAD</keyword>
<feature type="domain" description="Acyl-CoA oxidase/dehydrogenase middle" evidence="8">
    <location>
        <begin position="119"/>
        <end position="211"/>
    </location>
</feature>
<dbReference type="AlphaFoldDB" id="A0A219B636"/>
<dbReference type="Proteomes" id="UP000198462">
    <property type="component" value="Unassembled WGS sequence"/>
</dbReference>
<comment type="cofactor">
    <cofactor evidence="1 6">
        <name>FAD</name>
        <dbReference type="ChEBI" id="CHEBI:57692"/>
    </cofactor>
</comment>
<gene>
    <name evidence="10" type="ORF">B5C34_07210</name>
</gene>
<dbReference type="EMBL" id="NFZT01000001">
    <property type="protein sequence ID" value="OWV33269.1"/>
    <property type="molecule type" value="Genomic_DNA"/>
</dbReference>
<dbReference type="InterPro" id="IPR046373">
    <property type="entry name" value="Acyl-CoA_Oxase/DH_mid-dom_sf"/>
</dbReference>
<accession>A0A219B636</accession>
<dbReference type="CDD" id="cd00567">
    <property type="entry name" value="ACAD"/>
    <property type="match status" value="1"/>
</dbReference>
<dbReference type="STRING" id="1234595.C725_2240"/>
<dbReference type="InterPro" id="IPR036250">
    <property type="entry name" value="AcylCo_DH-like_C"/>
</dbReference>
<evidence type="ECO:0000256" key="3">
    <source>
        <dbReference type="ARBA" id="ARBA00022630"/>
    </source>
</evidence>
<dbReference type="GO" id="GO:0003995">
    <property type="term" value="F:acyl-CoA dehydrogenase activity"/>
    <property type="evidence" value="ECO:0007669"/>
    <property type="project" value="TreeGrafter"/>
</dbReference>
<dbReference type="PANTHER" id="PTHR43884">
    <property type="entry name" value="ACYL-COA DEHYDROGENASE"/>
    <property type="match status" value="1"/>
</dbReference>
<evidence type="ECO:0000256" key="4">
    <source>
        <dbReference type="ARBA" id="ARBA00022827"/>
    </source>
</evidence>
<evidence type="ECO:0000259" key="8">
    <source>
        <dbReference type="Pfam" id="PF02770"/>
    </source>
</evidence>
<comment type="caution">
    <text evidence="10">The sequence shown here is derived from an EMBL/GenBank/DDBJ whole genome shotgun (WGS) entry which is preliminary data.</text>
</comment>
<protein>
    <submittedName>
        <fullName evidence="10">Pimeloyl-CoA dehydrogenase small subunit</fullName>
    </submittedName>
</protein>
<dbReference type="InterPro" id="IPR037069">
    <property type="entry name" value="AcylCoA_DH/ox_N_sf"/>
</dbReference>
<evidence type="ECO:0000256" key="1">
    <source>
        <dbReference type="ARBA" id="ARBA00001974"/>
    </source>
</evidence>
<name>A0A219B636_9SPHN</name>
<keyword evidence="11" id="KW-1185">Reference proteome</keyword>
<keyword evidence="3 6" id="KW-0285">Flavoprotein</keyword>
<dbReference type="Gene3D" id="2.40.110.10">
    <property type="entry name" value="Butyryl-CoA Dehydrogenase, subunit A, domain 2"/>
    <property type="match status" value="1"/>
</dbReference>
<evidence type="ECO:0000259" key="9">
    <source>
        <dbReference type="Pfam" id="PF02771"/>
    </source>
</evidence>
<dbReference type="Pfam" id="PF00441">
    <property type="entry name" value="Acyl-CoA_dh_1"/>
    <property type="match status" value="1"/>
</dbReference>
<evidence type="ECO:0000256" key="6">
    <source>
        <dbReference type="RuleBase" id="RU362125"/>
    </source>
</evidence>